<keyword evidence="2" id="KW-0812">Transmembrane</keyword>
<protein>
    <recommendedName>
        <fullName evidence="5">DUF2339 domain-containing protein</fullName>
    </recommendedName>
</protein>
<feature type="transmembrane region" description="Helical" evidence="2">
    <location>
        <begin position="776"/>
        <end position="794"/>
    </location>
</feature>
<feature type="transmembrane region" description="Helical" evidence="2">
    <location>
        <begin position="461"/>
        <end position="478"/>
    </location>
</feature>
<feature type="transmembrane region" description="Helical" evidence="2">
    <location>
        <begin position="233"/>
        <end position="252"/>
    </location>
</feature>
<feature type="transmembrane region" description="Helical" evidence="2">
    <location>
        <begin position="413"/>
        <end position="432"/>
    </location>
</feature>
<feature type="transmembrane region" description="Helical" evidence="2">
    <location>
        <begin position="885"/>
        <end position="901"/>
    </location>
</feature>
<feature type="transmembrane region" description="Helical" evidence="2">
    <location>
        <begin position="547"/>
        <end position="566"/>
    </location>
</feature>
<feature type="transmembrane region" description="Helical" evidence="2">
    <location>
        <begin position="700"/>
        <end position="716"/>
    </location>
</feature>
<feature type="transmembrane region" description="Helical" evidence="2">
    <location>
        <begin position="364"/>
        <end position="382"/>
    </location>
</feature>
<feature type="transmembrane region" description="Helical" evidence="2">
    <location>
        <begin position="151"/>
        <end position="168"/>
    </location>
</feature>
<reference evidence="3" key="2">
    <citation type="submission" date="2020-09" db="EMBL/GenBank/DDBJ databases">
        <authorList>
            <person name="Sun Q."/>
            <person name="Kim S."/>
        </authorList>
    </citation>
    <scope>NUCLEOTIDE SEQUENCE</scope>
    <source>
        <strain evidence="3">KCTC 12988</strain>
    </source>
</reference>
<organism evidence="3 4">
    <name type="scientific">Roseibacillus persicicus</name>
    <dbReference type="NCBI Taxonomy" id="454148"/>
    <lineage>
        <taxon>Bacteria</taxon>
        <taxon>Pseudomonadati</taxon>
        <taxon>Verrucomicrobiota</taxon>
        <taxon>Verrucomicrobiia</taxon>
        <taxon>Verrucomicrobiales</taxon>
        <taxon>Verrucomicrobiaceae</taxon>
        <taxon>Roseibacillus</taxon>
    </lineage>
</organism>
<dbReference type="InterPro" id="IPR019286">
    <property type="entry name" value="DUF2339_TM"/>
</dbReference>
<feature type="transmembrane region" description="Helical" evidence="2">
    <location>
        <begin position="174"/>
        <end position="194"/>
    </location>
</feature>
<sequence>MEIIWILGGLAFLFVSLVTLFNLRARVGELEERLYRLENRPNNKGAEAQSNRPAEKEMVRPDTTPTFPAKEGQVVPPSADSLSGKVVAAVPPALPPTVRPVPGDESQEPERAVPVPLGPSPLLVWLERMGLKPPAPDEEGANPMAWWSTRLGLAFGVIAAVFLGLYVNKNTVPWVRLLELIAVALAVFATGCWFERKLQGFGRALSAGGLALLYVAAYAAYGLPATKVIDSPLLGTIAQTVALVLTIAWALWKEREAIFGLALVLGYVTCSFAAAEGLGSVSLIALMVLALAGTGLFAWRSWWSGLWGAVFGSGLGLAVLATFTYGPDKGPSHWVAQSVILTLTILPLAALSWRWSEGERKAKYGVTLVTAVGLLSGAVVTWTRGFDFQLFYLSFAALLFLAGCWWRRDEGEGLWQTLWAKAMVLLALFLVARFEGPVRAFSLLGQAAGLLWLARTRSRVVFEVGAALAALVGWFLLWSDSSPVAGLNWWDGRGLLLLYLVVVQALLVGYRVLLGEDVVRRVAGVFGATLVALEVLDVACWQNPSSSSIVIPLVFGIIALLQLWPLRLKDAEWTSFLLLIGTLFVLRSRYLAGQAVSSQVLLWLPLAWAFYAWIGRSEKPRHLMGGLAVLVASLFAVGLLTEEAVGGQWFPVVFVGLALGYHVLGSVFHFLSMRGVALLSAGVSIWFLTQSGWIPRFEPTILITLLLALVWWFWGWRNPEEEAALENVADGFRTVTVAVALWAFLVGVFSGVALPVVTLLLSTVILVGWRLLRADSLSWLGLVAAVMALLKLPGQWSHPSFPWVVVLFFVLLAANGVWLARGEGKSPLAQPKVASLLWGSGALVTAMVGLGMSPAVVSGMTASWAVAAVALLVAGFWFGLRGYRLIALGGLAITVVRLFRVDIQDSFWRIVAFGVTGALLVGIGYLYNRFHQRLGDGDLDWGRSGGDEEQKDDGIEKGI</sequence>
<name>A0A918WGU1_9BACT</name>
<feature type="transmembrane region" description="Helical" evidence="2">
    <location>
        <begin position="306"/>
        <end position="326"/>
    </location>
</feature>
<feature type="transmembrane region" description="Helical" evidence="2">
    <location>
        <begin position="281"/>
        <end position="299"/>
    </location>
</feature>
<feature type="transmembrane region" description="Helical" evidence="2">
    <location>
        <begin position="800"/>
        <end position="821"/>
    </location>
</feature>
<feature type="transmembrane region" description="Helical" evidence="2">
    <location>
        <begin position="736"/>
        <end position="769"/>
    </location>
</feature>
<feature type="transmembrane region" description="Helical" evidence="2">
    <location>
        <begin position="573"/>
        <end position="590"/>
    </location>
</feature>
<evidence type="ECO:0008006" key="5">
    <source>
        <dbReference type="Google" id="ProtNLM"/>
    </source>
</evidence>
<keyword evidence="2" id="KW-1133">Transmembrane helix</keyword>
<dbReference type="AlphaFoldDB" id="A0A918WGU1"/>
<evidence type="ECO:0000313" key="3">
    <source>
        <dbReference type="EMBL" id="GHC46330.1"/>
    </source>
</evidence>
<dbReference type="Proteomes" id="UP000644507">
    <property type="component" value="Unassembled WGS sequence"/>
</dbReference>
<feature type="region of interest" description="Disordered" evidence="1">
    <location>
        <begin position="41"/>
        <end position="76"/>
    </location>
</feature>
<feature type="transmembrane region" description="Helical" evidence="2">
    <location>
        <begin position="623"/>
        <end position="641"/>
    </location>
</feature>
<accession>A0A918WGU1</accession>
<dbReference type="Pfam" id="PF10101">
    <property type="entry name" value="DUF2339"/>
    <property type="match status" value="1"/>
</dbReference>
<keyword evidence="4" id="KW-1185">Reference proteome</keyword>
<feature type="transmembrane region" description="Helical" evidence="2">
    <location>
        <begin position="388"/>
        <end position="406"/>
    </location>
</feature>
<feature type="transmembrane region" description="Helical" evidence="2">
    <location>
        <begin position="490"/>
        <end position="510"/>
    </location>
</feature>
<feature type="transmembrane region" description="Helical" evidence="2">
    <location>
        <begin position="438"/>
        <end position="454"/>
    </location>
</feature>
<comment type="caution">
    <text evidence="3">The sequence shown here is derived from an EMBL/GenBank/DDBJ whole genome shotgun (WGS) entry which is preliminary data.</text>
</comment>
<feature type="transmembrane region" description="Helical" evidence="2">
    <location>
        <begin position="907"/>
        <end position="927"/>
    </location>
</feature>
<dbReference type="RefSeq" id="WP_189567900.1">
    <property type="nucleotide sequence ID" value="NZ_BMXI01000003.1"/>
</dbReference>
<reference evidence="3" key="1">
    <citation type="journal article" date="2014" name="Int. J. Syst. Evol. Microbiol.">
        <title>Complete genome sequence of Corynebacterium casei LMG S-19264T (=DSM 44701T), isolated from a smear-ripened cheese.</title>
        <authorList>
            <consortium name="US DOE Joint Genome Institute (JGI-PGF)"/>
            <person name="Walter F."/>
            <person name="Albersmeier A."/>
            <person name="Kalinowski J."/>
            <person name="Ruckert C."/>
        </authorList>
    </citation>
    <scope>NUCLEOTIDE SEQUENCE</scope>
    <source>
        <strain evidence="3">KCTC 12988</strain>
    </source>
</reference>
<feature type="transmembrane region" description="Helical" evidence="2">
    <location>
        <begin position="6"/>
        <end position="23"/>
    </location>
</feature>
<feature type="transmembrane region" description="Helical" evidence="2">
    <location>
        <begin position="522"/>
        <end position="541"/>
    </location>
</feature>
<feature type="transmembrane region" description="Helical" evidence="2">
    <location>
        <begin position="201"/>
        <end position="221"/>
    </location>
</feature>
<proteinExistence type="predicted"/>
<feature type="transmembrane region" description="Helical" evidence="2">
    <location>
        <begin position="862"/>
        <end position="880"/>
    </location>
</feature>
<feature type="transmembrane region" description="Helical" evidence="2">
    <location>
        <begin position="332"/>
        <end position="352"/>
    </location>
</feature>
<feature type="transmembrane region" description="Helical" evidence="2">
    <location>
        <begin position="257"/>
        <end position="275"/>
    </location>
</feature>
<feature type="transmembrane region" description="Helical" evidence="2">
    <location>
        <begin position="596"/>
        <end position="614"/>
    </location>
</feature>
<gene>
    <name evidence="3" type="ORF">GCM10007100_09910</name>
</gene>
<feature type="transmembrane region" description="Helical" evidence="2">
    <location>
        <begin position="833"/>
        <end position="856"/>
    </location>
</feature>
<dbReference type="EMBL" id="BMXI01000003">
    <property type="protein sequence ID" value="GHC46330.1"/>
    <property type="molecule type" value="Genomic_DNA"/>
</dbReference>
<evidence type="ECO:0000256" key="1">
    <source>
        <dbReference type="SAM" id="MobiDB-lite"/>
    </source>
</evidence>
<keyword evidence="2" id="KW-0472">Membrane</keyword>
<evidence type="ECO:0000256" key="2">
    <source>
        <dbReference type="SAM" id="Phobius"/>
    </source>
</evidence>
<evidence type="ECO:0000313" key="4">
    <source>
        <dbReference type="Proteomes" id="UP000644507"/>
    </source>
</evidence>